<dbReference type="GO" id="GO:0005829">
    <property type="term" value="C:cytosol"/>
    <property type="evidence" value="ECO:0007669"/>
    <property type="project" value="TreeGrafter"/>
</dbReference>
<evidence type="ECO:0000256" key="8">
    <source>
        <dbReference type="ARBA" id="ARBA00023014"/>
    </source>
</evidence>
<dbReference type="InterPro" id="IPR007197">
    <property type="entry name" value="rSAM"/>
</dbReference>
<dbReference type="SUPFAM" id="SSF52242">
    <property type="entry name" value="Cobalamin (vitamin B12)-binding domain"/>
    <property type="match status" value="1"/>
</dbReference>
<keyword evidence="5" id="KW-0949">S-adenosyl-L-methionine</keyword>
<dbReference type="PANTHER" id="PTHR43409">
    <property type="entry name" value="ANAEROBIC MAGNESIUM-PROTOPORPHYRIN IX MONOMETHYL ESTER CYCLASE-RELATED"/>
    <property type="match status" value="1"/>
</dbReference>
<dbReference type="PROSITE" id="PS51332">
    <property type="entry name" value="B12_BINDING"/>
    <property type="match status" value="1"/>
</dbReference>
<dbReference type="InterPro" id="IPR023404">
    <property type="entry name" value="rSAM_horseshoe"/>
</dbReference>
<dbReference type="Pfam" id="PF02310">
    <property type="entry name" value="B12-binding"/>
    <property type="match status" value="1"/>
</dbReference>
<dbReference type="Proteomes" id="UP000184603">
    <property type="component" value="Unassembled WGS sequence"/>
</dbReference>
<evidence type="ECO:0000256" key="5">
    <source>
        <dbReference type="ARBA" id="ARBA00022691"/>
    </source>
</evidence>
<proteinExistence type="predicted"/>
<dbReference type="SFLD" id="SFLDS00029">
    <property type="entry name" value="Radical_SAM"/>
    <property type="match status" value="1"/>
</dbReference>
<keyword evidence="8" id="KW-0411">Iron-sulfur</keyword>
<dbReference type="GO" id="GO:0003824">
    <property type="term" value="F:catalytic activity"/>
    <property type="evidence" value="ECO:0007669"/>
    <property type="project" value="InterPro"/>
</dbReference>
<dbReference type="InterPro" id="IPR034466">
    <property type="entry name" value="Methyltransferase_Class_B"/>
</dbReference>
<dbReference type="GO" id="GO:0031419">
    <property type="term" value="F:cobalamin binding"/>
    <property type="evidence" value="ECO:0007669"/>
    <property type="project" value="InterPro"/>
</dbReference>
<reference evidence="11 12" key="1">
    <citation type="submission" date="2016-12" db="EMBL/GenBank/DDBJ databases">
        <authorList>
            <person name="Song W.-J."/>
            <person name="Kurnit D.M."/>
        </authorList>
    </citation>
    <scope>NUCLEOTIDE SEQUENCE [LARGE SCALE GENOMIC DNA]</scope>
    <source>
        <strain evidence="11 12">DSM 18488</strain>
    </source>
</reference>
<evidence type="ECO:0000259" key="10">
    <source>
        <dbReference type="PROSITE" id="PS51918"/>
    </source>
</evidence>
<dbReference type="SUPFAM" id="SSF102114">
    <property type="entry name" value="Radical SAM enzymes"/>
    <property type="match status" value="1"/>
</dbReference>
<dbReference type="GO" id="GO:0051539">
    <property type="term" value="F:4 iron, 4 sulfur cluster binding"/>
    <property type="evidence" value="ECO:0007669"/>
    <property type="project" value="UniProtKB-KW"/>
</dbReference>
<dbReference type="SFLD" id="SFLDG01082">
    <property type="entry name" value="B12-binding_domain_containing"/>
    <property type="match status" value="1"/>
</dbReference>
<sequence length="452" mass="51360">MRILLIQPASSIAFIDRVYMHEPLALEYLGAGLKLDGHDILLLDGRIEGDVVKSGIDFQPDIVALTGYTSQVNIIKELAEEFKASSTAPFVVVGGHHATVRPTDFNVSSIDLVVIGEGVTSLREIAIELASQKNFNAIEGLGIPGNTMQFTRTRPHCNLDELPMPDRALTDRYRSHYFSEWLQPLASVRTSLGCVGRCNFCALWSLTGGKYLKRSPENVVVELQNVKEENVFFCDDESMYDVKRMALLADLIREKGIQKNYFLYARADTIVRHPDLFAKWRDIGLRQVFVGMESFSNSHLQAMNKGLTLEQQEEAVSILKELGILLYASFVVDPDFSKNDFRSLTAYVRRLKLNHASFSVLTPLPGTVMHEERYAELFPYRPEMYDFIHTVLPTRLPLTDFYDEFALLWQRAIPLHRALKTFSYYGVKRLPGVFRLLSEATSTMRKSHLDHL</sequence>
<feature type="domain" description="B12-binding" evidence="9">
    <location>
        <begin position="8"/>
        <end position="136"/>
    </location>
</feature>
<keyword evidence="4" id="KW-0808">Transferase</keyword>
<evidence type="ECO:0000256" key="7">
    <source>
        <dbReference type="ARBA" id="ARBA00023004"/>
    </source>
</evidence>
<organism evidence="11 12">
    <name type="scientific">Desulfopila aestuarii DSM 18488</name>
    <dbReference type="NCBI Taxonomy" id="1121416"/>
    <lineage>
        <taxon>Bacteria</taxon>
        <taxon>Pseudomonadati</taxon>
        <taxon>Thermodesulfobacteriota</taxon>
        <taxon>Desulfobulbia</taxon>
        <taxon>Desulfobulbales</taxon>
        <taxon>Desulfocapsaceae</taxon>
        <taxon>Desulfopila</taxon>
    </lineage>
</organism>
<evidence type="ECO:0000256" key="4">
    <source>
        <dbReference type="ARBA" id="ARBA00022679"/>
    </source>
</evidence>
<dbReference type="PROSITE" id="PS01278">
    <property type="entry name" value="MTTASE_RADICAL"/>
    <property type="match status" value="1"/>
</dbReference>
<evidence type="ECO:0000256" key="1">
    <source>
        <dbReference type="ARBA" id="ARBA00001966"/>
    </source>
</evidence>
<dbReference type="OrthoDB" id="9804952at2"/>
<evidence type="ECO:0000256" key="2">
    <source>
        <dbReference type="ARBA" id="ARBA00022485"/>
    </source>
</evidence>
<dbReference type="CDD" id="cd02068">
    <property type="entry name" value="radical_SAM_B12_BD"/>
    <property type="match status" value="1"/>
</dbReference>
<dbReference type="PROSITE" id="PS51918">
    <property type="entry name" value="RADICAL_SAM"/>
    <property type="match status" value="1"/>
</dbReference>
<keyword evidence="7" id="KW-0408">Iron</keyword>
<keyword evidence="2" id="KW-0004">4Fe-4S</keyword>
<evidence type="ECO:0000256" key="6">
    <source>
        <dbReference type="ARBA" id="ARBA00022723"/>
    </source>
</evidence>
<evidence type="ECO:0000313" key="11">
    <source>
        <dbReference type="EMBL" id="SHO52234.1"/>
    </source>
</evidence>
<dbReference type="Gene3D" id="3.80.30.20">
    <property type="entry name" value="tm_1862 like domain"/>
    <property type="match status" value="1"/>
</dbReference>
<dbReference type="InterPro" id="IPR051198">
    <property type="entry name" value="BchE-like"/>
</dbReference>
<accession>A0A1M7YHY1</accession>
<dbReference type="InterPro" id="IPR006638">
    <property type="entry name" value="Elp3/MiaA/NifB-like_rSAM"/>
</dbReference>
<protein>
    <submittedName>
        <fullName evidence="11">Radical SAM superfamily enzyme YgiQ, UPF0313 family</fullName>
    </submittedName>
</protein>
<keyword evidence="12" id="KW-1185">Reference proteome</keyword>
<dbReference type="SFLD" id="SFLDG01123">
    <property type="entry name" value="methyltransferase_(Class_B)"/>
    <property type="match status" value="1"/>
</dbReference>
<evidence type="ECO:0000256" key="3">
    <source>
        <dbReference type="ARBA" id="ARBA00022603"/>
    </source>
</evidence>
<feature type="domain" description="Radical SAM core" evidence="10">
    <location>
        <begin position="180"/>
        <end position="400"/>
    </location>
</feature>
<keyword evidence="6" id="KW-0479">Metal-binding</keyword>
<dbReference type="EMBL" id="FRFE01000033">
    <property type="protein sequence ID" value="SHO52234.1"/>
    <property type="molecule type" value="Genomic_DNA"/>
</dbReference>
<dbReference type="Gene3D" id="3.40.50.280">
    <property type="entry name" value="Cobalamin-binding domain"/>
    <property type="match status" value="1"/>
</dbReference>
<comment type="cofactor">
    <cofactor evidence="1">
        <name>[4Fe-4S] cluster</name>
        <dbReference type="ChEBI" id="CHEBI:49883"/>
    </cofactor>
</comment>
<dbReference type="STRING" id="1121416.SAMN02745220_04444"/>
<dbReference type="SMART" id="SM00729">
    <property type="entry name" value="Elp3"/>
    <property type="match status" value="1"/>
</dbReference>
<dbReference type="InterPro" id="IPR036724">
    <property type="entry name" value="Cobalamin-bd_sf"/>
</dbReference>
<dbReference type="InterPro" id="IPR006158">
    <property type="entry name" value="Cobalamin-bd"/>
</dbReference>
<dbReference type="Pfam" id="PF04055">
    <property type="entry name" value="Radical_SAM"/>
    <property type="match status" value="1"/>
</dbReference>
<name>A0A1M7YHY1_9BACT</name>
<dbReference type="GO" id="GO:0046872">
    <property type="term" value="F:metal ion binding"/>
    <property type="evidence" value="ECO:0007669"/>
    <property type="project" value="UniProtKB-KW"/>
</dbReference>
<gene>
    <name evidence="11" type="ORF">SAMN02745220_04444</name>
</gene>
<dbReference type="RefSeq" id="WP_073615852.1">
    <property type="nucleotide sequence ID" value="NZ_FRFE01000033.1"/>
</dbReference>
<evidence type="ECO:0000259" key="9">
    <source>
        <dbReference type="PROSITE" id="PS51332"/>
    </source>
</evidence>
<dbReference type="AlphaFoldDB" id="A0A1M7YHY1"/>
<evidence type="ECO:0000313" key="12">
    <source>
        <dbReference type="Proteomes" id="UP000184603"/>
    </source>
</evidence>
<dbReference type="InterPro" id="IPR020612">
    <property type="entry name" value="Methylthiotransferase_CS"/>
</dbReference>
<keyword evidence="3" id="KW-0489">Methyltransferase</keyword>
<dbReference type="PANTHER" id="PTHR43409:SF7">
    <property type="entry name" value="BLL1977 PROTEIN"/>
    <property type="match status" value="1"/>
</dbReference>
<dbReference type="InterPro" id="IPR058240">
    <property type="entry name" value="rSAM_sf"/>
</dbReference>